<protein>
    <submittedName>
        <fullName evidence="1">Uncharacterized protein</fullName>
    </submittedName>
</protein>
<proteinExistence type="predicted"/>
<comment type="caution">
    <text evidence="1">The sequence shown here is derived from an EMBL/GenBank/DDBJ whole genome shotgun (WGS) entry which is preliminary data.</text>
</comment>
<sequence length="70" mass="8144">MRSARAFIKSHVFLNVRDYLALRAQGQQALQNVLHPTRKSLVTDLRKKDARVPRNWVKQRGLNVLLVTCF</sequence>
<dbReference type="OrthoDB" id="2596481at2759"/>
<dbReference type="EMBL" id="WIUZ02000001">
    <property type="protein sequence ID" value="KAF9792446.1"/>
    <property type="molecule type" value="Genomic_DNA"/>
</dbReference>
<keyword evidence="2" id="KW-1185">Reference proteome</keyword>
<organism evidence="1 2">
    <name type="scientific">Thelephora terrestris</name>
    <dbReference type="NCBI Taxonomy" id="56493"/>
    <lineage>
        <taxon>Eukaryota</taxon>
        <taxon>Fungi</taxon>
        <taxon>Dikarya</taxon>
        <taxon>Basidiomycota</taxon>
        <taxon>Agaricomycotina</taxon>
        <taxon>Agaricomycetes</taxon>
        <taxon>Thelephorales</taxon>
        <taxon>Thelephoraceae</taxon>
        <taxon>Thelephora</taxon>
    </lineage>
</organism>
<reference evidence="1" key="1">
    <citation type="journal article" date="2020" name="Nat. Commun.">
        <title>Large-scale genome sequencing of mycorrhizal fungi provides insights into the early evolution of symbiotic traits.</title>
        <authorList>
            <person name="Miyauchi S."/>
            <person name="Kiss E."/>
            <person name="Kuo A."/>
            <person name="Drula E."/>
            <person name="Kohler A."/>
            <person name="Sanchez-Garcia M."/>
            <person name="Morin E."/>
            <person name="Andreopoulos B."/>
            <person name="Barry K.W."/>
            <person name="Bonito G."/>
            <person name="Buee M."/>
            <person name="Carver A."/>
            <person name="Chen C."/>
            <person name="Cichocki N."/>
            <person name="Clum A."/>
            <person name="Culley D."/>
            <person name="Crous P.W."/>
            <person name="Fauchery L."/>
            <person name="Girlanda M."/>
            <person name="Hayes R.D."/>
            <person name="Keri Z."/>
            <person name="LaButti K."/>
            <person name="Lipzen A."/>
            <person name="Lombard V."/>
            <person name="Magnuson J."/>
            <person name="Maillard F."/>
            <person name="Murat C."/>
            <person name="Nolan M."/>
            <person name="Ohm R.A."/>
            <person name="Pangilinan J."/>
            <person name="Pereira M.F."/>
            <person name="Perotto S."/>
            <person name="Peter M."/>
            <person name="Pfister S."/>
            <person name="Riley R."/>
            <person name="Sitrit Y."/>
            <person name="Stielow J.B."/>
            <person name="Szollosi G."/>
            <person name="Zifcakova L."/>
            <person name="Stursova M."/>
            <person name="Spatafora J.W."/>
            <person name="Tedersoo L."/>
            <person name="Vaario L.M."/>
            <person name="Yamada A."/>
            <person name="Yan M."/>
            <person name="Wang P."/>
            <person name="Xu J."/>
            <person name="Bruns T."/>
            <person name="Baldrian P."/>
            <person name="Vilgalys R."/>
            <person name="Dunand C."/>
            <person name="Henrissat B."/>
            <person name="Grigoriev I.V."/>
            <person name="Hibbett D."/>
            <person name="Nagy L.G."/>
            <person name="Martin F.M."/>
        </authorList>
    </citation>
    <scope>NUCLEOTIDE SEQUENCE</scope>
    <source>
        <strain evidence="1">UH-Tt-Lm1</strain>
    </source>
</reference>
<reference evidence="1" key="2">
    <citation type="submission" date="2020-11" db="EMBL/GenBank/DDBJ databases">
        <authorList>
            <consortium name="DOE Joint Genome Institute"/>
            <person name="Kuo A."/>
            <person name="Miyauchi S."/>
            <person name="Kiss E."/>
            <person name="Drula E."/>
            <person name="Kohler A."/>
            <person name="Sanchez-Garcia M."/>
            <person name="Andreopoulos B."/>
            <person name="Barry K.W."/>
            <person name="Bonito G."/>
            <person name="Buee M."/>
            <person name="Carver A."/>
            <person name="Chen C."/>
            <person name="Cichocki N."/>
            <person name="Clum A."/>
            <person name="Culley D."/>
            <person name="Crous P.W."/>
            <person name="Fauchery L."/>
            <person name="Girlanda M."/>
            <person name="Hayes R."/>
            <person name="Keri Z."/>
            <person name="Labutti K."/>
            <person name="Lipzen A."/>
            <person name="Lombard V."/>
            <person name="Magnuson J."/>
            <person name="Maillard F."/>
            <person name="Morin E."/>
            <person name="Murat C."/>
            <person name="Nolan M."/>
            <person name="Ohm R."/>
            <person name="Pangilinan J."/>
            <person name="Pereira M."/>
            <person name="Perotto S."/>
            <person name="Peter M."/>
            <person name="Riley R."/>
            <person name="Sitrit Y."/>
            <person name="Stielow B."/>
            <person name="Szollosi G."/>
            <person name="Zifcakova L."/>
            <person name="Stursova M."/>
            <person name="Spatafora J.W."/>
            <person name="Tedersoo L."/>
            <person name="Vaario L.-M."/>
            <person name="Yamada A."/>
            <person name="Yan M."/>
            <person name="Wang P."/>
            <person name="Xu J."/>
            <person name="Bruns T."/>
            <person name="Baldrian P."/>
            <person name="Vilgalys R."/>
            <person name="Henrissat B."/>
            <person name="Grigoriev I.V."/>
            <person name="Hibbett D."/>
            <person name="Nagy L.G."/>
            <person name="Martin F.M."/>
        </authorList>
    </citation>
    <scope>NUCLEOTIDE SEQUENCE</scope>
    <source>
        <strain evidence="1">UH-Tt-Lm1</strain>
    </source>
</reference>
<evidence type="ECO:0000313" key="2">
    <source>
        <dbReference type="Proteomes" id="UP000736335"/>
    </source>
</evidence>
<evidence type="ECO:0000313" key="1">
    <source>
        <dbReference type="EMBL" id="KAF9792446.1"/>
    </source>
</evidence>
<gene>
    <name evidence="1" type="ORF">BJ322DRAFT_1029307</name>
</gene>
<name>A0A9P6HTZ7_9AGAM</name>
<dbReference type="Proteomes" id="UP000736335">
    <property type="component" value="Unassembled WGS sequence"/>
</dbReference>
<accession>A0A9P6HTZ7</accession>
<dbReference type="AlphaFoldDB" id="A0A9P6HTZ7"/>